<dbReference type="Proteomes" id="UP000663859">
    <property type="component" value="Unassembled WGS sequence"/>
</dbReference>
<accession>A0A8J2BRZ1</accession>
<dbReference type="EMBL" id="CAJNOB010000045">
    <property type="protein sequence ID" value="CAF0702755.1"/>
    <property type="molecule type" value="Genomic_DNA"/>
</dbReference>
<gene>
    <name evidence="2" type="ORF">MPNT_50180</name>
</gene>
<keyword evidence="3" id="KW-1185">Reference proteome</keyword>
<organism evidence="2 3">
    <name type="scientific">Candidatus Methylacidithermus pantelleriae</name>
    <dbReference type="NCBI Taxonomy" id="2744239"/>
    <lineage>
        <taxon>Bacteria</taxon>
        <taxon>Pseudomonadati</taxon>
        <taxon>Verrucomicrobiota</taxon>
        <taxon>Methylacidiphilae</taxon>
        <taxon>Methylacidiphilales</taxon>
        <taxon>Methylacidiphilaceae</taxon>
        <taxon>Candidatus Methylacidithermus</taxon>
    </lineage>
</organism>
<comment type="caution">
    <text evidence="2">The sequence shown here is derived from an EMBL/GenBank/DDBJ whole genome shotgun (WGS) entry which is preliminary data.</text>
</comment>
<dbReference type="AlphaFoldDB" id="A0A8J2BRZ1"/>
<feature type="region of interest" description="Disordered" evidence="1">
    <location>
        <begin position="1"/>
        <end position="24"/>
    </location>
</feature>
<name>A0A8J2BRZ1_9BACT</name>
<evidence type="ECO:0000313" key="3">
    <source>
        <dbReference type="Proteomes" id="UP000663859"/>
    </source>
</evidence>
<reference evidence="2" key="1">
    <citation type="submission" date="2021-02" db="EMBL/GenBank/DDBJ databases">
        <authorList>
            <person name="Cremers G."/>
            <person name="Picone N."/>
        </authorList>
    </citation>
    <scope>NUCLEOTIDE SEQUENCE</scope>
    <source>
        <strain evidence="2">PQ17</strain>
    </source>
</reference>
<evidence type="ECO:0000313" key="2">
    <source>
        <dbReference type="EMBL" id="CAF0702755.1"/>
    </source>
</evidence>
<evidence type="ECO:0000256" key="1">
    <source>
        <dbReference type="SAM" id="MobiDB-lite"/>
    </source>
</evidence>
<protein>
    <submittedName>
        <fullName evidence="2">Uncharacterized protein</fullName>
    </submittedName>
</protein>
<sequence>MDKDRVSFEEEPESYNSDSGPSPRKKALLIRRVIAKVLFHGFGSFDKAPVLKSFRFS</sequence>
<proteinExistence type="predicted"/>